<name>A0A1H1Q6D6_9BRAD</name>
<organism evidence="2 3">
    <name type="scientific">Bradyrhizobium canariense</name>
    <dbReference type="NCBI Taxonomy" id="255045"/>
    <lineage>
        <taxon>Bacteria</taxon>
        <taxon>Pseudomonadati</taxon>
        <taxon>Pseudomonadota</taxon>
        <taxon>Alphaproteobacteria</taxon>
        <taxon>Hyphomicrobiales</taxon>
        <taxon>Nitrobacteraceae</taxon>
        <taxon>Bradyrhizobium</taxon>
    </lineage>
</organism>
<gene>
    <name evidence="2" type="ORF">SAMN05444158_1282</name>
</gene>
<evidence type="ECO:0000313" key="2">
    <source>
        <dbReference type="EMBL" id="SDS18817.1"/>
    </source>
</evidence>
<proteinExistence type="predicted"/>
<dbReference type="Proteomes" id="UP000243904">
    <property type="component" value="Chromosome I"/>
</dbReference>
<dbReference type="EMBL" id="LT629750">
    <property type="protein sequence ID" value="SDS18817.1"/>
    <property type="molecule type" value="Genomic_DNA"/>
</dbReference>
<accession>A0A1H1Q6D6</accession>
<keyword evidence="1" id="KW-1133">Transmembrane helix</keyword>
<dbReference type="AlphaFoldDB" id="A0A1H1Q6D6"/>
<keyword evidence="3" id="KW-1185">Reference proteome</keyword>
<evidence type="ECO:0000313" key="3">
    <source>
        <dbReference type="Proteomes" id="UP000243904"/>
    </source>
</evidence>
<sequence>MSYYRFAELAIALSFGLIFALVGWWEIVGQIWRALG</sequence>
<reference evidence="3" key="1">
    <citation type="submission" date="2016-10" db="EMBL/GenBank/DDBJ databases">
        <authorList>
            <person name="Varghese N."/>
            <person name="Submissions S."/>
        </authorList>
    </citation>
    <scope>NUCLEOTIDE SEQUENCE [LARGE SCALE GENOMIC DNA]</scope>
    <source>
        <strain evidence="3">GAS369</strain>
    </source>
</reference>
<protein>
    <submittedName>
        <fullName evidence="2">Uncharacterized protein</fullName>
    </submittedName>
</protein>
<keyword evidence="1" id="KW-0472">Membrane</keyword>
<keyword evidence="1" id="KW-0812">Transmembrane</keyword>
<feature type="transmembrane region" description="Helical" evidence="1">
    <location>
        <begin position="6"/>
        <end position="25"/>
    </location>
</feature>
<evidence type="ECO:0000256" key="1">
    <source>
        <dbReference type="SAM" id="Phobius"/>
    </source>
</evidence>